<dbReference type="Gene3D" id="3.40.50.2300">
    <property type="match status" value="2"/>
</dbReference>
<evidence type="ECO:0000313" key="7">
    <source>
        <dbReference type="EMBL" id="PXV91031.1"/>
    </source>
</evidence>
<dbReference type="GO" id="GO:0030313">
    <property type="term" value="C:cell envelope"/>
    <property type="evidence" value="ECO:0007669"/>
    <property type="project" value="UniProtKB-SubCell"/>
</dbReference>
<evidence type="ECO:0000256" key="5">
    <source>
        <dbReference type="SAM" id="SignalP"/>
    </source>
</evidence>
<evidence type="ECO:0000256" key="4">
    <source>
        <dbReference type="SAM" id="MobiDB-lite"/>
    </source>
</evidence>
<evidence type="ECO:0000256" key="1">
    <source>
        <dbReference type="ARBA" id="ARBA00004196"/>
    </source>
</evidence>
<gene>
    <name evidence="7" type="ORF">C8E03_10438</name>
</gene>
<reference evidence="7 8" key="1">
    <citation type="submission" date="2018-05" db="EMBL/GenBank/DDBJ databases">
        <title>Genomic Encyclopedia of Type Strains, Phase IV (KMG-IV): sequencing the most valuable type-strain genomes for metagenomic binning, comparative biology and taxonomic classification.</title>
        <authorList>
            <person name="Goeker M."/>
        </authorList>
    </citation>
    <scope>NUCLEOTIDE SEQUENCE [LARGE SCALE GENOMIC DNA]</scope>
    <source>
        <strain evidence="7 8">DSM 28816</strain>
    </source>
</reference>
<evidence type="ECO:0000256" key="3">
    <source>
        <dbReference type="ARBA" id="ARBA00022729"/>
    </source>
</evidence>
<comment type="similarity">
    <text evidence="2">Belongs to the bacterial solute-binding protein 2 family.</text>
</comment>
<dbReference type="PANTHER" id="PTHR46847">
    <property type="entry name" value="D-ALLOSE-BINDING PERIPLASMIC PROTEIN-RELATED"/>
    <property type="match status" value="1"/>
</dbReference>
<evidence type="ECO:0000256" key="2">
    <source>
        <dbReference type="ARBA" id="ARBA00007639"/>
    </source>
</evidence>
<comment type="subcellular location">
    <subcellularLocation>
        <location evidence="1">Cell envelope</location>
    </subcellularLocation>
</comment>
<dbReference type="RefSeq" id="WP_110290968.1">
    <property type="nucleotide sequence ID" value="NZ_QICS01000004.1"/>
</dbReference>
<feature type="signal peptide" evidence="5">
    <location>
        <begin position="1"/>
        <end position="20"/>
    </location>
</feature>
<comment type="caution">
    <text evidence="7">The sequence shown here is derived from an EMBL/GenBank/DDBJ whole genome shotgun (WGS) entry which is preliminary data.</text>
</comment>
<dbReference type="InterPro" id="IPR025997">
    <property type="entry name" value="SBP_2_dom"/>
</dbReference>
<dbReference type="PROSITE" id="PS51257">
    <property type="entry name" value="PROKAR_LIPOPROTEIN"/>
    <property type="match status" value="1"/>
</dbReference>
<evidence type="ECO:0000313" key="8">
    <source>
        <dbReference type="Proteomes" id="UP000247523"/>
    </source>
</evidence>
<feature type="chain" id="PRO_5038633917" evidence="5">
    <location>
        <begin position="21"/>
        <end position="377"/>
    </location>
</feature>
<proteinExistence type="inferred from homology"/>
<dbReference type="AlphaFoldDB" id="A0A318EM90"/>
<dbReference type="InterPro" id="IPR028082">
    <property type="entry name" value="Peripla_BP_I"/>
</dbReference>
<dbReference type="EMBL" id="QICS01000004">
    <property type="protein sequence ID" value="PXV91031.1"/>
    <property type="molecule type" value="Genomic_DNA"/>
</dbReference>
<name>A0A318EM90_9FIRM</name>
<dbReference type="SUPFAM" id="SSF53822">
    <property type="entry name" value="Periplasmic binding protein-like I"/>
    <property type="match status" value="1"/>
</dbReference>
<feature type="domain" description="Periplasmic binding protein" evidence="6">
    <location>
        <begin position="62"/>
        <end position="349"/>
    </location>
</feature>
<protein>
    <submittedName>
        <fullName evidence="7">Monosaccharide ABC transporter substrate-binding protein (CUT2 family)</fullName>
    </submittedName>
</protein>
<dbReference type="Proteomes" id="UP000247523">
    <property type="component" value="Unassembled WGS sequence"/>
</dbReference>
<evidence type="ECO:0000259" key="6">
    <source>
        <dbReference type="Pfam" id="PF13407"/>
    </source>
</evidence>
<feature type="region of interest" description="Disordered" evidence="4">
    <location>
        <begin position="22"/>
        <end position="54"/>
    </location>
</feature>
<organism evidence="7 8">
    <name type="scientific">Lachnotalea glycerini</name>
    <dbReference type="NCBI Taxonomy" id="1763509"/>
    <lineage>
        <taxon>Bacteria</taxon>
        <taxon>Bacillati</taxon>
        <taxon>Bacillota</taxon>
        <taxon>Clostridia</taxon>
        <taxon>Lachnospirales</taxon>
        <taxon>Lachnospiraceae</taxon>
        <taxon>Lachnotalea</taxon>
    </lineage>
</organism>
<dbReference type="PANTHER" id="PTHR46847:SF1">
    <property type="entry name" value="D-ALLOSE-BINDING PERIPLASMIC PROTEIN-RELATED"/>
    <property type="match status" value="1"/>
</dbReference>
<dbReference type="CDD" id="cd20005">
    <property type="entry name" value="PBP1_ABC_sugar_binding-like"/>
    <property type="match status" value="1"/>
</dbReference>
<dbReference type="GO" id="GO:0030246">
    <property type="term" value="F:carbohydrate binding"/>
    <property type="evidence" value="ECO:0007669"/>
    <property type="project" value="UniProtKB-ARBA"/>
</dbReference>
<keyword evidence="3 5" id="KW-0732">Signal</keyword>
<feature type="compositionally biased region" description="Low complexity" evidence="4">
    <location>
        <begin position="24"/>
        <end position="54"/>
    </location>
</feature>
<accession>A0A318EM90</accession>
<dbReference type="Pfam" id="PF13407">
    <property type="entry name" value="Peripla_BP_4"/>
    <property type="match status" value="1"/>
</dbReference>
<sequence length="377" mass="39024">MKKKLLSVIMCATMVSALVAGCGSSSSADTTTDTTTETKTTTDATATDTATTDTSASDDMSIYIVSKGFQHQYWQAVLKGAQEAADELGVTIDFKGPDTESDIAQQVQMLNNALNNSPDAIGLAALDTQACLEGITKAQQAGIPIIGFDSGVPGAPDGAIVANAATDNYAAGELAAEETYTLIKDKISSATATVRIGVMNQDATSESITNRGSGFIDKMKTLIEADGKTVSIEGHDKWENKVEGANVIIDVAVPAQVTAELSAIDAQNLLNKTDTICIYASNQHSGEGLINGDANLGKLGNSIVGIAFDSGELIKSAVKSGKIAGAVTQDPVAIGRNLVELAVKAAKGETVADVDTGCKWYTANNMDDADIAPNLYD</sequence>